<dbReference type="Proteomes" id="UP000003157">
    <property type="component" value="Unassembled WGS sequence"/>
</dbReference>
<dbReference type="AlphaFoldDB" id="E7GEH7"/>
<comment type="caution">
    <text evidence="1">The sequence shown here is derived from an EMBL/GenBank/DDBJ whole genome shotgun (WGS) entry which is preliminary data.</text>
</comment>
<organism evidence="1 2">
    <name type="scientific">Coprobacillus cateniformis</name>
    <dbReference type="NCBI Taxonomy" id="100884"/>
    <lineage>
        <taxon>Bacteria</taxon>
        <taxon>Bacillati</taxon>
        <taxon>Bacillota</taxon>
        <taxon>Erysipelotrichia</taxon>
        <taxon>Erysipelotrichales</taxon>
        <taxon>Coprobacillaceae</taxon>
        <taxon>Coprobacillus</taxon>
    </lineage>
</organism>
<gene>
    <name evidence="1" type="ORF">HMPREF9488_03119</name>
</gene>
<dbReference type="RefSeq" id="WP_008790201.1">
    <property type="nucleotide sequence ID" value="NZ_AKCB01000004.1"/>
</dbReference>
<keyword evidence="2" id="KW-1185">Reference proteome</keyword>
<dbReference type="GeneID" id="78231376"/>
<accession>E7GEH7</accession>
<dbReference type="OrthoDB" id="10017950at2"/>
<dbReference type="HOGENOM" id="CLU_1018257_0_0_9"/>
<evidence type="ECO:0000313" key="2">
    <source>
        <dbReference type="Proteomes" id="UP000003157"/>
    </source>
</evidence>
<reference evidence="1 2" key="1">
    <citation type="submission" date="2010-12" db="EMBL/GenBank/DDBJ databases">
        <title>The Genome Sequence of Coprobacillus sp. strain 29_1.</title>
        <authorList>
            <consortium name="The Broad Institute Genome Sequencing Platform"/>
            <person name="Earl A."/>
            <person name="Ward D."/>
            <person name="Feldgarden M."/>
            <person name="Gevers D."/>
            <person name="Daigneault M."/>
            <person name="Sibley C.D."/>
            <person name="White A."/>
            <person name="Strauss J."/>
            <person name="Allen-Vercoe E."/>
            <person name="Young S.K."/>
            <person name="Zeng Q."/>
            <person name="Gargeya S."/>
            <person name="Fitzgerald M."/>
            <person name="Haas B."/>
            <person name="Abouelleil A."/>
            <person name="Alvarado L."/>
            <person name="Arachchi H.M."/>
            <person name="Berlin A."/>
            <person name="Brown A."/>
            <person name="Chapman S.B."/>
            <person name="Chen Z."/>
            <person name="Dunbar C."/>
            <person name="Freedman E."/>
            <person name="Gearin G."/>
            <person name="Gellesch M."/>
            <person name="Goldberg J."/>
            <person name="Griggs A."/>
            <person name="Gujja S."/>
            <person name="Heilman E."/>
            <person name="Heiman D."/>
            <person name="Howarth C."/>
            <person name="Larson L."/>
            <person name="Lui A."/>
            <person name="MacDonald P.J.P."/>
            <person name="Mehta T."/>
            <person name="Montmayeur A."/>
            <person name="Murphy C."/>
            <person name="Neiman D."/>
            <person name="Pearson M."/>
            <person name="Priest M."/>
            <person name="Roberts A."/>
            <person name="Saif S."/>
            <person name="Shea T."/>
            <person name="Shenoy N."/>
            <person name="Sisk P."/>
            <person name="Stolte C."/>
            <person name="Sykes S."/>
            <person name="White J."/>
            <person name="Yandava C."/>
            <person name="Nusbaum C."/>
            <person name="Birren B."/>
        </authorList>
    </citation>
    <scope>NUCLEOTIDE SEQUENCE [LARGE SCALE GENOMIC DNA]</scope>
    <source>
        <strain evidence="1 2">29_1</strain>
    </source>
</reference>
<proteinExistence type="predicted"/>
<protein>
    <submittedName>
        <fullName evidence="1">Uncharacterized protein</fullName>
    </submittedName>
</protein>
<dbReference type="EMBL" id="ADKX01000046">
    <property type="protein sequence ID" value="EFW03428.1"/>
    <property type="molecule type" value="Genomic_DNA"/>
</dbReference>
<sequence length="235" mass="26210">MKGFIKSVLAIAVVLAIAFGLVKGFEYYNSKKADGDTSYKVKTKRNKKYNGVYTLTKLDENGKNTWNGLIMYVKNDKIISANLAEFESREDIINNKLNGKKDASSIEILQNASIKPDLGSVGNVNSGFNVSGGDMTLTQKGATVGKGQIVFYDREVDINKDYDNLKRCKVVAGYDEDSKEIWLSKLLKNNQSEYSEGYKLIHYKNSTDLYNNCGIEDGICMLILNDEFNAGLDEN</sequence>
<name>E7GEH7_9FIRM</name>
<evidence type="ECO:0000313" key="1">
    <source>
        <dbReference type="EMBL" id="EFW03428.1"/>
    </source>
</evidence>